<name>A0AA39LTJ7_9BILA</name>
<dbReference type="PANTHER" id="PTHR12225">
    <property type="entry name" value="ADHESION REGULATING MOLECULE 1 110 KDA CELL MEMBRANE GLYCOPROTEIN"/>
    <property type="match status" value="1"/>
</dbReference>
<evidence type="ECO:0000256" key="10">
    <source>
        <dbReference type="SAM" id="SignalP"/>
    </source>
</evidence>
<dbReference type="EMBL" id="JAUCMV010000003">
    <property type="protein sequence ID" value="KAK0408815.1"/>
    <property type="molecule type" value="Genomic_DNA"/>
</dbReference>
<dbReference type="Proteomes" id="UP001175271">
    <property type="component" value="Unassembled WGS sequence"/>
</dbReference>
<evidence type="ECO:0000313" key="13">
    <source>
        <dbReference type="EMBL" id="KAK0408815.1"/>
    </source>
</evidence>
<keyword evidence="4" id="KW-0963">Cytoplasm</keyword>
<evidence type="ECO:0000256" key="9">
    <source>
        <dbReference type="SAM" id="MobiDB-lite"/>
    </source>
</evidence>
<feature type="chain" id="PRO_5041433578" description="Proteasomal ubiquitin receptor ADRM1 homolog" evidence="10">
    <location>
        <begin position="20"/>
        <end position="496"/>
    </location>
</feature>
<evidence type="ECO:0000256" key="6">
    <source>
        <dbReference type="ARBA" id="ARBA00023242"/>
    </source>
</evidence>
<evidence type="ECO:0000259" key="12">
    <source>
        <dbReference type="PROSITE" id="PS51917"/>
    </source>
</evidence>
<keyword evidence="14" id="KW-1185">Reference proteome</keyword>
<evidence type="ECO:0000259" key="11">
    <source>
        <dbReference type="PROSITE" id="PS51916"/>
    </source>
</evidence>
<evidence type="ECO:0000256" key="3">
    <source>
        <dbReference type="ARBA" id="ARBA00009216"/>
    </source>
</evidence>
<accession>A0AA39LTJ7</accession>
<dbReference type="AlphaFoldDB" id="A0AA39LTJ7"/>
<evidence type="ECO:0000313" key="14">
    <source>
        <dbReference type="Proteomes" id="UP001175271"/>
    </source>
</evidence>
<comment type="function">
    <text evidence="7">May function as a proteasomal ubiquitin receptor. May promote the deubiquitinating activity associated with the 26S proteasome.</text>
</comment>
<dbReference type="InterPro" id="IPR038108">
    <property type="entry name" value="RPN13_DEUBAD_sf"/>
</dbReference>
<dbReference type="FunFam" id="2.30.29.70:FF:000001">
    <property type="entry name" value="Proteasomal ubiquitin receptor ADRM1"/>
    <property type="match status" value="1"/>
</dbReference>
<dbReference type="Gene3D" id="1.10.2020.20">
    <property type="match status" value="1"/>
</dbReference>
<keyword evidence="6" id="KW-0539">Nucleus</keyword>
<dbReference type="PROSITE" id="PS51917">
    <property type="entry name" value="PRU"/>
    <property type="match status" value="1"/>
</dbReference>
<feature type="compositionally biased region" description="Basic and acidic residues" evidence="9">
    <location>
        <begin position="477"/>
        <end position="490"/>
    </location>
</feature>
<evidence type="ECO:0000256" key="1">
    <source>
        <dbReference type="ARBA" id="ARBA00004123"/>
    </source>
</evidence>
<evidence type="ECO:0000256" key="7">
    <source>
        <dbReference type="ARBA" id="ARBA00054744"/>
    </source>
</evidence>
<feature type="region of interest" description="Disordered" evidence="9">
    <location>
        <begin position="433"/>
        <end position="496"/>
    </location>
</feature>
<keyword evidence="5" id="KW-0647">Proteasome</keyword>
<dbReference type="InterPro" id="IPR006773">
    <property type="entry name" value="Rpn13/ADRM1"/>
</dbReference>
<gene>
    <name evidence="13" type="ORF">QR680_004176</name>
</gene>
<dbReference type="GO" id="GO:0070628">
    <property type="term" value="F:proteasome binding"/>
    <property type="evidence" value="ECO:0007669"/>
    <property type="project" value="TreeGrafter"/>
</dbReference>
<organism evidence="13 14">
    <name type="scientific">Steinernema hermaphroditum</name>
    <dbReference type="NCBI Taxonomy" id="289476"/>
    <lineage>
        <taxon>Eukaryota</taxon>
        <taxon>Metazoa</taxon>
        <taxon>Ecdysozoa</taxon>
        <taxon>Nematoda</taxon>
        <taxon>Chromadorea</taxon>
        <taxon>Rhabditida</taxon>
        <taxon>Tylenchina</taxon>
        <taxon>Panagrolaimomorpha</taxon>
        <taxon>Strongyloidoidea</taxon>
        <taxon>Steinernematidae</taxon>
        <taxon>Steinernema</taxon>
    </lineage>
</organism>
<dbReference type="InterPro" id="IPR044867">
    <property type="entry name" value="DEUBAD_dom"/>
</dbReference>
<evidence type="ECO:0000256" key="2">
    <source>
        <dbReference type="ARBA" id="ARBA00004496"/>
    </source>
</evidence>
<reference evidence="13" key="1">
    <citation type="submission" date="2023-06" db="EMBL/GenBank/DDBJ databases">
        <title>Genomic analysis of the entomopathogenic nematode Steinernema hermaphroditum.</title>
        <authorList>
            <person name="Schwarz E.M."/>
            <person name="Heppert J.K."/>
            <person name="Baniya A."/>
            <person name="Schwartz H.T."/>
            <person name="Tan C.-H."/>
            <person name="Antoshechkin I."/>
            <person name="Sternberg P.W."/>
            <person name="Goodrich-Blair H."/>
            <person name="Dillman A.R."/>
        </authorList>
    </citation>
    <scope>NUCLEOTIDE SEQUENCE</scope>
    <source>
        <strain evidence="13">PS9179</strain>
        <tissue evidence="13">Whole animal</tissue>
    </source>
</reference>
<protein>
    <recommendedName>
        <fullName evidence="8">Proteasomal ubiquitin receptor ADRM1 homolog</fullName>
    </recommendedName>
</protein>
<comment type="subcellular location">
    <subcellularLocation>
        <location evidence="2">Cytoplasm</location>
    </subcellularLocation>
    <subcellularLocation>
        <location evidence="1">Nucleus</location>
    </subcellularLocation>
</comment>
<feature type="compositionally biased region" description="Basic and acidic residues" evidence="9">
    <location>
        <begin position="433"/>
        <end position="449"/>
    </location>
</feature>
<dbReference type="GO" id="GO:0005737">
    <property type="term" value="C:cytoplasm"/>
    <property type="evidence" value="ECO:0007669"/>
    <property type="project" value="UniProtKB-SubCell"/>
</dbReference>
<dbReference type="CDD" id="cd13314">
    <property type="entry name" value="PH_Rpn13"/>
    <property type="match status" value="1"/>
</dbReference>
<sequence>MARLTYLFLFFGFVAVCYPRKIYTFNAEIPNELDMHSLPTPDKIITVDSKEELQAAVDKIVAEKKDSATITGQKITFLISTMALFANASREGLTNLSHLVEFKAGRSTLEPGSTPEKRKVVSDKTKGFVIIKQSSDQLLHFIWKNRETNTIVDDLIIFPGDTEFLKVKECTDGRVFMLKFKSNNERRLFWMQDNKADKDDVLVKTVNDILNRPPNTRAGGRGGTAERAGGLRASLSALGSGGEGMGALSSFSENELMELLQLMHTTGTSGSSADALVSSTIGGSTDETAGTPATGAAGAGTGKVKLSDLQSILSQMDGKKTEGGAAVAGTSRGPQPSLTDVFKSSNVIETVKANEERLIPHLPSEAPIKADRDELNMTILTPQFQQAASFFGAAFQTGQMGPVLEQFGCSENVRAAAATGDLLLFAKKLTEDERGEPFQEERAKPKEEPAADVEMTPAEVDAQINREAEAEETTESALKEPDAKRNKTTDDNMELD</sequence>
<proteinExistence type="inferred from homology"/>
<dbReference type="PROSITE" id="PS51916">
    <property type="entry name" value="DEUBAD"/>
    <property type="match status" value="1"/>
</dbReference>
<feature type="signal peptide" evidence="10">
    <location>
        <begin position="1"/>
        <end position="19"/>
    </location>
</feature>
<evidence type="ECO:0000256" key="5">
    <source>
        <dbReference type="ARBA" id="ARBA00022942"/>
    </source>
</evidence>
<feature type="compositionally biased region" description="Polar residues" evidence="9">
    <location>
        <begin position="271"/>
        <end position="287"/>
    </location>
</feature>
<evidence type="ECO:0000256" key="4">
    <source>
        <dbReference type="ARBA" id="ARBA00022490"/>
    </source>
</evidence>
<evidence type="ECO:0000256" key="8">
    <source>
        <dbReference type="ARBA" id="ARBA00070663"/>
    </source>
</evidence>
<comment type="similarity">
    <text evidence="3">Belongs to the ADRM1 family.</text>
</comment>
<dbReference type="Pfam" id="PF16550">
    <property type="entry name" value="RPN13_C"/>
    <property type="match status" value="1"/>
</dbReference>
<dbReference type="InterPro" id="IPR032368">
    <property type="entry name" value="RPN13_DEUBAD"/>
</dbReference>
<dbReference type="GO" id="GO:0008541">
    <property type="term" value="C:proteasome regulatory particle, lid subcomplex"/>
    <property type="evidence" value="ECO:0007669"/>
    <property type="project" value="TreeGrafter"/>
</dbReference>
<feature type="domain" description="Pru" evidence="12">
    <location>
        <begin position="94"/>
        <end position="213"/>
    </location>
</feature>
<dbReference type="InterPro" id="IPR044868">
    <property type="entry name" value="Rpn13/ADRM1_Pru"/>
</dbReference>
<dbReference type="GO" id="GO:0061133">
    <property type="term" value="F:endopeptidase activator activity"/>
    <property type="evidence" value="ECO:0007669"/>
    <property type="project" value="TreeGrafter"/>
</dbReference>
<feature type="domain" description="DEUBAD" evidence="11">
    <location>
        <begin position="329"/>
        <end position="439"/>
    </location>
</feature>
<keyword evidence="10" id="KW-0732">Signal</keyword>
<feature type="region of interest" description="Disordered" evidence="9">
    <location>
        <begin position="271"/>
        <end position="300"/>
    </location>
</feature>
<dbReference type="GO" id="GO:0005634">
    <property type="term" value="C:nucleus"/>
    <property type="evidence" value="ECO:0007669"/>
    <property type="project" value="UniProtKB-SubCell"/>
</dbReference>
<dbReference type="InterPro" id="IPR038633">
    <property type="entry name" value="Rpn13/ADRM1_Pru_sf"/>
</dbReference>
<dbReference type="PANTHER" id="PTHR12225:SF0">
    <property type="entry name" value="PROTEASOMAL UBIQUITIN RECEPTOR ADRM1"/>
    <property type="match status" value="1"/>
</dbReference>
<dbReference type="Gene3D" id="2.30.29.70">
    <property type="entry name" value="Proteasomal ubiquitin receptor Rpn13/ADRM1"/>
    <property type="match status" value="1"/>
</dbReference>
<dbReference type="Pfam" id="PF04683">
    <property type="entry name" value="Rpn13_ADRM1_Pru"/>
    <property type="match status" value="1"/>
</dbReference>
<comment type="caution">
    <text evidence="13">The sequence shown here is derived from an EMBL/GenBank/DDBJ whole genome shotgun (WGS) entry which is preliminary data.</text>
</comment>